<dbReference type="EMBL" id="VNKQ01000015">
    <property type="protein sequence ID" value="KAG0646476.1"/>
    <property type="molecule type" value="Genomic_DNA"/>
</dbReference>
<comment type="caution">
    <text evidence="3">The sequence shown here is derived from an EMBL/GenBank/DDBJ whole genome shotgun (WGS) entry which is preliminary data.</text>
</comment>
<evidence type="ECO:0000313" key="4">
    <source>
        <dbReference type="Proteomes" id="UP000785200"/>
    </source>
</evidence>
<dbReference type="Gene3D" id="3.30.420.40">
    <property type="match status" value="2"/>
</dbReference>
<evidence type="ECO:0008006" key="5">
    <source>
        <dbReference type="Google" id="ProtNLM"/>
    </source>
</evidence>
<dbReference type="Gene3D" id="3.90.640.10">
    <property type="entry name" value="Actin, Chain A, domain 4"/>
    <property type="match status" value="1"/>
</dbReference>
<dbReference type="PANTHER" id="PTHR14187:SF82">
    <property type="entry name" value="FAMILY CHAPERONE, PUTATIVE (AFU_ORTHOLOGUE AFUA_7G08575)-RELATED"/>
    <property type="match status" value="1"/>
</dbReference>
<protein>
    <recommendedName>
        <fullName evidence="5">Actin-like ATPase domain-containing protein</fullName>
    </recommendedName>
</protein>
<dbReference type="InterPro" id="IPR013126">
    <property type="entry name" value="Hsp_70_fam"/>
</dbReference>
<sequence length="568" mass="62630">MDTFAALSSGKRLLVVGIDVLLQFGTTFSGLAWAETRRSDHQSVIETWPASFGRQEGTSSEKVPTQLRYTQKGIEWGFQIPASVERFQWFKLGLANGDQSIVGDRARTSDGLTTDYLTELVKHLMYTLEQKIGNTTLETTPIEFCLTVPAIWSEAAKDKTLKACQAAGLKSKTEILLVSEPEAAAIYALQGLDPHNLKIGDTFVLCDAGGGTVDLISYTITALHPTIKVKEAAAGSGEVCGSTFLNRRFETFLRDKLEKLPQWDEEILTDAMERFESVIKKQYLPSTFDQDGYKVPVPGLPNNVKLGIRRAKLTVTPAEMQDIFEPIIGSVIKLVKNQISATKTTVKALLLVGGFGQNNYLKDRLSTSLPKSVIVMQPPNAWTAVVRGAVMMGLARANSNLAAVGLVSRVARKHYGIELSILFDHLLHDASEVHWDTIEGNYRVAAMRWFIKKGDPVKEGQPIDIHCQQAYLVSKGRPQSLSIVVYCDDQTATAPVHKTKNSRKLVILHANLATLSQADLDKTIVTKMDLKDYYQICGSVQAVFSSASTKYMLLLQGKSYDTVTTEYA</sequence>
<evidence type="ECO:0000313" key="3">
    <source>
        <dbReference type="EMBL" id="KAG0646476.1"/>
    </source>
</evidence>
<dbReference type="GO" id="GO:0140662">
    <property type="term" value="F:ATP-dependent protein folding chaperone"/>
    <property type="evidence" value="ECO:0007669"/>
    <property type="project" value="InterPro"/>
</dbReference>
<proteinExistence type="predicted"/>
<dbReference type="Pfam" id="PF00012">
    <property type="entry name" value="HSP70"/>
    <property type="match status" value="1"/>
</dbReference>
<reference evidence="3" key="1">
    <citation type="submission" date="2019-07" db="EMBL/GenBank/DDBJ databases">
        <title>Hyphodiscus hymeniophilus genome sequencing and assembly.</title>
        <authorList>
            <person name="Kramer G."/>
            <person name="Nodwell J."/>
        </authorList>
    </citation>
    <scope>NUCLEOTIDE SEQUENCE</scope>
    <source>
        <strain evidence="3">ATCC 34498</strain>
    </source>
</reference>
<evidence type="ECO:0000256" key="2">
    <source>
        <dbReference type="ARBA" id="ARBA00022840"/>
    </source>
</evidence>
<keyword evidence="2" id="KW-0067">ATP-binding</keyword>
<keyword evidence="4" id="KW-1185">Reference proteome</keyword>
<dbReference type="Proteomes" id="UP000785200">
    <property type="component" value="Unassembled WGS sequence"/>
</dbReference>
<keyword evidence="1" id="KW-0547">Nucleotide-binding</keyword>
<dbReference type="InterPro" id="IPR043129">
    <property type="entry name" value="ATPase_NBD"/>
</dbReference>
<dbReference type="GO" id="GO:0005524">
    <property type="term" value="F:ATP binding"/>
    <property type="evidence" value="ECO:0007669"/>
    <property type="project" value="UniProtKB-KW"/>
</dbReference>
<dbReference type="CDD" id="cd10170">
    <property type="entry name" value="ASKHA_NBD_HSP70"/>
    <property type="match status" value="1"/>
</dbReference>
<dbReference type="OrthoDB" id="2963168at2759"/>
<organism evidence="3 4">
    <name type="scientific">Hyphodiscus hymeniophilus</name>
    <dbReference type="NCBI Taxonomy" id="353542"/>
    <lineage>
        <taxon>Eukaryota</taxon>
        <taxon>Fungi</taxon>
        <taxon>Dikarya</taxon>
        <taxon>Ascomycota</taxon>
        <taxon>Pezizomycotina</taxon>
        <taxon>Leotiomycetes</taxon>
        <taxon>Helotiales</taxon>
        <taxon>Hyphodiscaceae</taxon>
        <taxon>Hyphodiscus</taxon>
    </lineage>
</organism>
<dbReference type="PANTHER" id="PTHR14187">
    <property type="entry name" value="ALPHA KINASE/ELONGATION FACTOR 2 KINASE"/>
    <property type="match status" value="1"/>
</dbReference>
<evidence type="ECO:0000256" key="1">
    <source>
        <dbReference type="ARBA" id="ARBA00022741"/>
    </source>
</evidence>
<dbReference type="SUPFAM" id="SSF53067">
    <property type="entry name" value="Actin-like ATPase domain"/>
    <property type="match status" value="2"/>
</dbReference>
<accession>A0A9P6VEM6</accession>
<dbReference type="AlphaFoldDB" id="A0A9P6VEM6"/>
<gene>
    <name evidence="3" type="ORF">D0Z07_7532</name>
</gene>
<name>A0A9P6VEM6_9HELO</name>